<feature type="signal peptide" evidence="1">
    <location>
        <begin position="1"/>
        <end position="20"/>
    </location>
</feature>
<reference evidence="2" key="1">
    <citation type="submission" date="2012-04" db="EMBL/GenBank/DDBJ databases">
        <title>The Genome Sequence of Fusarium oxysporum melonis.</title>
        <authorList>
            <consortium name="The Broad Institute Genome Sequencing Platform"/>
            <person name="Ma L.-J."/>
            <person name="Gale L.R."/>
            <person name="Schwartz D.C."/>
            <person name="Zhou S."/>
            <person name="Corby-Kistler H."/>
            <person name="Young S.K."/>
            <person name="Zeng Q."/>
            <person name="Gargeya S."/>
            <person name="Fitzgerald M."/>
            <person name="Haas B."/>
            <person name="Abouelleil A."/>
            <person name="Alvarado L."/>
            <person name="Arachchi H.M."/>
            <person name="Berlin A."/>
            <person name="Brown A."/>
            <person name="Chapman S.B."/>
            <person name="Chen Z."/>
            <person name="Dunbar C."/>
            <person name="Freedman E."/>
            <person name="Gearin G."/>
            <person name="Goldberg J."/>
            <person name="Griggs A."/>
            <person name="Gujja S."/>
            <person name="Heiman D."/>
            <person name="Howarth C."/>
            <person name="Larson L."/>
            <person name="Lui A."/>
            <person name="MacDonald P.J.P."/>
            <person name="Montmayeur A."/>
            <person name="Murphy C."/>
            <person name="Neiman D."/>
            <person name="Pearson M."/>
            <person name="Priest M."/>
            <person name="Roberts A."/>
            <person name="Saif S."/>
            <person name="Shea T."/>
            <person name="Shenoy N."/>
            <person name="Sisk P."/>
            <person name="Stolte C."/>
            <person name="Sykes S."/>
            <person name="Wortman J."/>
            <person name="Nusbaum C."/>
            <person name="Birren B."/>
        </authorList>
    </citation>
    <scope>NUCLEOTIDE SEQUENCE</scope>
    <source>
        <strain evidence="2">26406</strain>
    </source>
</reference>
<proteinExistence type="predicted"/>
<dbReference type="VEuPathDB" id="FungiDB:FOMG_20015"/>
<dbReference type="EMBL" id="KI981229">
    <property type="protein sequence ID" value="EXK23205.1"/>
    <property type="molecule type" value="Genomic_DNA"/>
</dbReference>
<dbReference type="HOGENOM" id="CLU_1562944_0_0_1"/>
<evidence type="ECO:0000313" key="2">
    <source>
        <dbReference type="EMBL" id="EXK23205.1"/>
    </source>
</evidence>
<protein>
    <submittedName>
        <fullName evidence="2">Uncharacterized protein</fullName>
    </submittedName>
</protein>
<gene>
    <name evidence="2" type="ORF">FOMG_20015</name>
</gene>
<name>W9YVK3_FUSOX</name>
<feature type="chain" id="PRO_5004933109" evidence="1">
    <location>
        <begin position="21"/>
        <end position="177"/>
    </location>
</feature>
<dbReference type="Proteomes" id="UP000030703">
    <property type="component" value="Unassembled WGS sequence"/>
</dbReference>
<reference evidence="2" key="2">
    <citation type="submission" date="2014-02" db="EMBL/GenBank/DDBJ databases">
        <title>Annotation of the Genome Sequence of Fusarium oxysporum f. sp. melonis 26406.</title>
        <authorList>
            <consortium name="The Broad Institute Genomics Platform"/>
            <person name="Ma L.-J."/>
            <person name="Corby-Kistler H."/>
            <person name="Broz K."/>
            <person name="Gale L.R."/>
            <person name="Jonkers W."/>
            <person name="O'Donnell K."/>
            <person name="Ploetz R."/>
            <person name="Steinberg C."/>
            <person name="Schwartz D.C."/>
            <person name="VanEtten H."/>
            <person name="Zhou S."/>
            <person name="Young S.K."/>
            <person name="Zeng Q."/>
            <person name="Gargeya S."/>
            <person name="Fitzgerald M."/>
            <person name="Abouelleil A."/>
            <person name="Alvarado L."/>
            <person name="Chapman S.B."/>
            <person name="Gainer-Dewar J."/>
            <person name="Goldberg J."/>
            <person name="Griggs A."/>
            <person name="Gujja S."/>
            <person name="Hansen M."/>
            <person name="Howarth C."/>
            <person name="Imamovic A."/>
            <person name="Ireland A."/>
            <person name="Larimer J."/>
            <person name="McCowan C."/>
            <person name="Murphy C."/>
            <person name="Pearson M."/>
            <person name="Poon T.W."/>
            <person name="Priest M."/>
            <person name="Roberts A."/>
            <person name="Saif S."/>
            <person name="Shea T."/>
            <person name="Sykes S."/>
            <person name="Wortman J."/>
            <person name="Nusbaum C."/>
            <person name="Birren B."/>
        </authorList>
    </citation>
    <scope>NUCLEOTIDE SEQUENCE</scope>
    <source>
        <strain evidence="2">26406</strain>
    </source>
</reference>
<keyword evidence="1" id="KW-0732">Signal</keyword>
<dbReference type="AlphaFoldDB" id="W9YVK3"/>
<evidence type="ECO:0000256" key="1">
    <source>
        <dbReference type="SAM" id="SignalP"/>
    </source>
</evidence>
<accession>W9YVK3</accession>
<organism evidence="2">
    <name type="scientific">Fusarium oxysporum f. sp. melonis 26406</name>
    <dbReference type="NCBI Taxonomy" id="1089452"/>
    <lineage>
        <taxon>Eukaryota</taxon>
        <taxon>Fungi</taxon>
        <taxon>Dikarya</taxon>
        <taxon>Ascomycota</taxon>
        <taxon>Pezizomycotina</taxon>
        <taxon>Sordariomycetes</taxon>
        <taxon>Hypocreomycetidae</taxon>
        <taxon>Hypocreales</taxon>
        <taxon>Nectriaceae</taxon>
        <taxon>Fusarium</taxon>
        <taxon>Fusarium oxysporum species complex</taxon>
    </lineage>
</organism>
<sequence>MFALKKILYLFSIYIALTLANPLPIGGRVAGRSEDVAAPIQARAGPDGLCFLRSMQTTLNRFRGGIEVDISQALENIRGDDPERLPWTTITRDPALSWRAWRSQVVGPSGRHWRFHIQFRNSGARARRLTIEQPEGVAGTRYIPVDVEAENLVTQDPSITCTMIDNPRDGTYIIRDL</sequence>